<organism evidence="1 2">
    <name type="scientific">Dictyobacter arantiisoli</name>
    <dbReference type="NCBI Taxonomy" id="2014874"/>
    <lineage>
        <taxon>Bacteria</taxon>
        <taxon>Bacillati</taxon>
        <taxon>Chloroflexota</taxon>
        <taxon>Ktedonobacteria</taxon>
        <taxon>Ktedonobacterales</taxon>
        <taxon>Dictyobacteraceae</taxon>
        <taxon>Dictyobacter</taxon>
    </lineage>
</organism>
<dbReference type="InterPro" id="IPR012349">
    <property type="entry name" value="Split_barrel_FMN-bd"/>
</dbReference>
<sequence length="69" mass="7189">MGGDEAGAGNSRTVLALNSAADGRPHVTPLVAVWHDGAIHFTATDTAQKTVNLRENAHIILTTVCNPRG</sequence>
<dbReference type="Gene3D" id="2.30.110.10">
    <property type="entry name" value="Electron Transport, Fmn-binding Protein, Chain A"/>
    <property type="match status" value="1"/>
</dbReference>
<comment type="caution">
    <text evidence="1">The sequence shown here is derived from an EMBL/GenBank/DDBJ whole genome shotgun (WGS) entry which is preliminary data.</text>
</comment>
<accession>A0A5A5TIN5</accession>
<dbReference type="AlphaFoldDB" id="A0A5A5TIN5"/>
<evidence type="ECO:0000313" key="1">
    <source>
        <dbReference type="EMBL" id="GCF11068.1"/>
    </source>
</evidence>
<dbReference type="SUPFAM" id="SSF50475">
    <property type="entry name" value="FMN-binding split barrel"/>
    <property type="match status" value="1"/>
</dbReference>
<keyword evidence="2" id="KW-1185">Reference proteome</keyword>
<proteinExistence type="predicted"/>
<gene>
    <name evidence="1" type="ORF">KDI_46320</name>
</gene>
<protein>
    <submittedName>
        <fullName evidence="1">Uncharacterized protein</fullName>
    </submittedName>
</protein>
<reference evidence="1 2" key="1">
    <citation type="submission" date="2019-01" db="EMBL/GenBank/DDBJ databases">
        <title>Draft genome sequence of Dictyobacter sp. Uno17.</title>
        <authorList>
            <person name="Wang C.M."/>
            <person name="Zheng Y."/>
            <person name="Sakai Y."/>
            <person name="Abe K."/>
            <person name="Yokota A."/>
            <person name="Yabe S."/>
        </authorList>
    </citation>
    <scope>NUCLEOTIDE SEQUENCE [LARGE SCALE GENOMIC DNA]</scope>
    <source>
        <strain evidence="1 2">Uno17</strain>
    </source>
</reference>
<dbReference type="EMBL" id="BIXY01000093">
    <property type="protein sequence ID" value="GCF11068.1"/>
    <property type="molecule type" value="Genomic_DNA"/>
</dbReference>
<dbReference type="Proteomes" id="UP000322530">
    <property type="component" value="Unassembled WGS sequence"/>
</dbReference>
<evidence type="ECO:0000313" key="2">
    <source>
        <dbReference type="Proteomes" id="UP000322530"/>
    </source>
</evidence>
<name>A0A5A5TIN5_9CHLR</name>